<feature type="domain" description="DUF8116" evidence="1">
    <location>
        <begin position="1"/>
        <end position="237"/>
    </location>
</feature>
<dbReference type="EMBL" id="CP026309">
    <property type="protein sequence ID" value="AUV80739.1"/>
    <property type="molecule type" value="Genomic_DNA"/>
</dbReference>
<name>A0A2I8VI65_9EURY</name>
<keyword evidence="3" id="KW-1185">Reference proteome</keyword>
<dbReference type="InterPro" id="IPR058429">
    <property type="entry name" value="DUF8116"/>
</dbReference>
<dbReference type="GeneID" id="35591011"/>
<accession>A0A2I8VI65</accession>
<dbReference type="Pfam" id="PF26426">
    <property type="entry name" value="DUF8116"/>
    <property type="match status" value="1"/>
</dbReference>
<evidence type="ECO:0000313" key="3">
    <source>
        <dbReference type="Proteomes" id="UP000236584"/>
    </source>
</evidence>
<dbReference type="OrthoDB" id="336885at2157"/>
<reference evidence="2 3" key="1">
    <citation type="submission" date="2018-01" db="EMBL/GenBank/DDBJ databases">
        <title>Complete genome sequence of Salinigranum rubrum GX10T, an extremely halophilic archaeon isolated from a marine solar saltern.</title>
        <authorList>
            <person name="Han S."/>
        </authorList>
    </citation>
    <scope>NUCLEOTIDE SEQUENCE [LARGE SCALE GENOMIC DNA]</scope>
    <source>
        <strain evidence="2 3">GX10</strain>
    </source>
</reference>
<sequence length="237" mass="27289">MSLLRLFGLFRPDHFADWYRIGAEYVLTVSEGMGFSVGDFPLRAEEATAALRSNRTDVPPEIARSIAADLLADATFSAPYLEWMPLWYELALVGPVSYAEFRLRRVARRYTRDLSHVTVPRFSRPHDVLVDGRPAVSYVSGFARRFVLADAVLHLEWYVHVARESGIHVPSGFVERAREETVAYYTGNGDLSDDVRHFQRLLFADDEWVRDIDDAYDLDSTLFGLWERLLARERERL</sequence>
<dbReference type="Proteomes" id="UP000236584">
    <property type="component" value="Chromosome"/>
</dbReference>
<evidence type="ECO:0000259" key="1">
    <source>
        <dbReference type="Pfam" id="PF26426"/>
    </source>
</evidence>
<organism evidence="2 3">
    <name type="scientific">Salinigranum rubrum</name>
    <dbReference type="NCBI Taxonomy" id="755307"/>
    <lineage>
        <taxon>Archaea</taxon>
        <taxon>Methanobacteriati</taxon>
        <taxon>Methanobacteriota</taxon>
        <taxon>Stenosarchaea group</taxon>
        <taxon>Halobacteria</taxon>
        <taxon>Halobacteriales</taxon>
        <taxon>Haloferacaceae</taxon>
        <taxon>Salinigranum</taxon>
    </lineage>
</organism>
<dbReference type="AlphaFoldDB" id="A0A2I8VI65"/>
<protein>
    <recommendedName>
        <fullName evidence="1">DUF8116 domain-containing protein</fullName>
    </recommendedName>
</protein>
<gene>
    <name evidence="2" type="ORF">C2R22_02940</name>
</gene>
<proteinExistence type="predicted"/>
<dbReference type="RefSeq" id="WP_103424389.1">
    <property type="nucleotide sequence ID" value="NZ_CP026309.1"/>
</dbReference>
<dbReference type="KEGG" id="srub:C2R22_02940"/>
<evidence type="ECO:0000313" key="2">
    <source>
        <dbReference type="EMBL" id="AUV80739.1"/>
    </source>
</evidence>